<keyword evidence="4 6" id="KW-0808">Transferase</keyword>
<dbReference type="Pfam" id="PF00590">
    <property type="entry name" value="TP_methylase"/>
    <property type="match status" value="1"/>
</dbReference>
<comment type="subcellular location">
    <subcellularLocation>
        <location evidence="6">Cytoplasm</location>
    </subcellularLocation>
</comment>
<comment type="catalytic activity">
    <reaction evidence="6">
        <text>cytidine(1402) in 16S rRNA + S-adenosyl-L-methionine = 2'-O-methylcytidine(1402) in 16S rRNA + S-adenosyl-L-homocysteine + H(+)</text>
        <dbReference type="Rhea" id="RHEA:42924"/>
        <dbReference type="Rhea" id="RHEA-COMP:10285"/>
        <dbReference type="Rhea" id="RHEA-COMP:10286"/>
        <dbReference type="ChEBI" id="CHEBI:15378"/>
        <dbReference type="ChEBI" id="CHEBI:57856"/>
        <dbReference type="ChEBI" id="CHEBI:59789"/>
        <dbReference type="ChEBI" id="CHEBI:74495"/>
        <dbReference type="ChEBI" id="CHEBI:82748"/>
        <dbReference type="EC" id="2.1.1.198"/>
    </reaction>
</comment>
<evidence type="ECO:0000256" key="3">
    <source>
        <dbReference type="ARBA" id="ARBA00022603"/>
    </source>
</evidence>
<dbReference type="InterPro" id="IPR000878">
    <property type="entry name" value="4pyrrol_Mease"/>
</dbReference>
<dbReference type="Proteomes" id="UP000297975">
    <property type="component" value="Unassembled WGS sequence"/>
</dbReference>
<dbReference type="EMBL" id="SOPW01000009">
    <property type="protein sequence ID" value="TFB21052.1"/>
    <property type="molecule type" value="Genomic_DNA"/>
</dbReference>
<name>A0A4Y8IMD3_9BACI</name>
<dbReference type="Gene3D" id="3.30.950.10">
    <property type="entry name" value="Methyltransferase, Cobalt-precorrin-4 Transmethylase, Domain 2"/>
    <property type="match status" value="1"/>
</dbReference>
<evidence type="ECO:0000256" key="5">
    <source>
        <dbReference type="ARBA" id="ARBA00022691"/>
    </source>
</evidence>
<evidence type="ECO:0000313" key="8">
    <source>
        <dbReference type="EMBL" id="TFB21052.1"/>
    </source>
</evidence>
<feature type="domain" description="Tetrapyrrole methylase" evidence="7">
    <location>
        <begin position="15"/>
        <end position="214"/>
    </location>
</feature>
<dbReference type="AlphaFoldDB" id="A0A4Y8IMD3"/>
<evidence type="ECO:0000256" key="1">
    <source>
        <dbReference type="ARBA" id="ARBA00022490"/>
    </source>
</evidence>
<keyword evidence="1 6" id="KW-0963">Cytoplasm</keyword>
<comment type="function">
    <text evidence="6">Catalyzes the 2'-O-methylation of the ribose of cytidine 1402 (C1402) in 16S rRNA.</text>
</comment>
<dbReference type="InterPro" id="IPR018063">
    <property type="entry name" value="SAM_MeTrfase_RsmI_CS"/>
</dbReference>
<evidence type="ECO:0000256" key="4">
    <source>
        <dbReference type="ARBA" id="ARBA00022679"/>
    </source>
</evidence>
<sequence length="290" mass="33021">MVQVQKSFDSNDPLLYIVPTPIGNLDDMTFRAVKTLESVDLVACEDTRQSSKLLNHFNIDKPLLSYHEHNKHNREESIIEKLKEGQKIALVSDAGMPIISDPGFELVKRAREEGIDVTVLPGANAALTALVGSGIASQTFTFYGFLPRKKKDMVNVLEGLGKTDHTLIFYESPYRVKQTVEVLAQTYSNDRKIAVTRELTKKFEEYVYGTLDEVNLFMQSEKAELRGEFCIIVEGKEEFQTTESSWWSELTLIEHVDHYVSDGFSKKDAIKKVSKDRNQSKNEVYQAYHQ</sequence>
<keyword evidence="3 6" id="KW-0489">Methyltransferase</keyword>
<dbReference type="Gene3D" id="3.40.1010.10">
    <property type="entry name" value="Cobalt-precorrin-4 Transmethylase, Domain 1"/>
    <property type="match status" value="1"/>
</dbReference>
<dbReference type="RefSeq" id="WP_134340193.1">
    <property type="nucleotide sequence ID" value="NZ_SOPW01000009.1"/>
</dbReference>
<dbReference type="PROSITE" id="PS01296">
    <property type="entry name" value="RSMI"/>
    <property type="match status" value="1"/>
</dbReference>
<dbReference type="PIRSF" id="PIRSF005917">
    <property type="entry name" value="MTase_YraL"/>
    <property type="match status" value="1"/>
</dbReference>
<keyword evidence="9" id="KW-1185">Reference proteome</keyword>
<reference evidence="8 9" key="1">
    <citation type="submission" date="2019-03" db="EMBL/GenBank/DDBJ databases">
        <authorList>
            <person name="He R.-H."/>
        </authorList>
    </citation>
    <scope>NUCLEOTIDE SEQUENCE [LARGE SCALE GENOMIC DNA]</scope>
    <source>
        <strain evidence="9">SH 714</strain>
    </source>
</reference>
<dbReference type="NCBIfam" id="TIGR00096">
    <property type="entry name" value="16S rRNA (cytidine(1402)-2'-O)-methyltransferase"/>
    <property type="match status" value="1"/>
</dbReference>
<dbReference type="EC" id="2.1.1.198" evidence="6"/>
<comment type="similarity">
    <text evidence="6">Belongs to the methyltransferase superfamily. RsmI family.</text>
</comment>
<keyword evidence="5 6" id="KW-0949">S-adenosyl-L-methionine</keyword>
<dbReference type="GO" id="GO:0005737">
    <property type="term" value="C:cytoplasm"/>
    <property type="evidence" value="ECO:0007669"/>
    <property type="project" value="UniProtKB-SubCell"/>
</dbReference>
<dbReference type="InterPro" id="IPR008189">
    <property type="entry name" value="rRNA_ssu_MeTfrase_I"/>
</dbReference>
<organism evidence="8 9">
    <name type="scientific">Filobacillus milosensis</name>
    <dbReference type="NCBI Taxonomy" id="94137"/>
    <lineage>
        <taxon>Bacteria</taxon>
        <taxon>Bacillati</taxon>
        <taxon>Bacillota</taxon>
        <taxon>Bacilli</taxon>
        <taxon>Bacillales</taxon>
        <taxon>Bacillaceae</taxon>
        <taxon>Filobacillus</taxon>
    </lineage>
</organism>
<accession>A0A4Y8IMD3</accession>
<evidence type="ECO:0000313" key="9">
    <source>
        <dbReference type="Proteomes" id="UP000297975"/>
    </source>
</evidence>
<protein>
    <recommendedName>
        <fullName evidence="6">Ribosomal RNA small subunit methyltransferase I</fullName>
        <ecNumber evidence="6">2.1.1.198</ecNumber>
    </recommendedName>
    <alternativeName>
        <fullName evidence="6">16S rRNA 2'-O-ribose C1402 methyltransferase</fullName>
    </alternativeName>
    <alternativeName>
        <fullName evidence="6">rRNA (cytidine-2'-O-)-methyltransferase RsmI</fullName>
    </alternativeName>
</protein>
<dbReference type="OrthoDB" id="9809084at2"/>
<dbReference type="FunFam" id="3.40.1010.10:FF:000002">
    <property type="entry name" value="Ribosomal RNA small subunit methyltransferase I"/>
    <property type="match status" value="1"/>
</dbReference>
<proteinExistence type="inferred from homology"/>
<evidence type="ECO:0000256" key="2">
    <source>
        <dbReference type="ARBA" id="ARBA00022552"/>
    </source>
</evidence>
<gene>
    <name evidence="6 8" type="primary">rsmI</name>
    <name evidence="8" type="ORF">E3U55_09510</name>
</gene>
<comment type="caution">
    <text evidence="8">The sequence shown here is derived from an EMBL/GenBank/DDBJ whole genome shotgun (WGS) entry which is preliminary data.</text>
</comment>
<keyword evidence="2 6" id="KW-0698">rRNA processing</keyword>
<dbReference type="PANTHER" id="PTHR46111">
    <property type="entry name" value="RIBOSOMAL RNA SMALL SUBUNIT METHYLTRANSFERASE I"/>
    <property type="match status" value="1"/>
</dbReference>
<dbReference type="GO" id="GO:0070677">
    <property type="term" value="F:rRNA (cytosine-2'-O-)-methyltransferase activity"/>
    <property type="evidence" value="ECO:0007669"/>
    <property type="project" value="UniProtKB-UniRule"/>
</dbReference>
<dbReference type="PANTHER" id="PTHR46111:SF1">
    <property type="entry name" value="RIBOSOMAL RNA SMALL SUBUNIT METHYLTRANSFERASE I"/>
    <property type="match status" value="1"/>
</dbReference>
<dbReference type="InterPro" id="IPR014777">
    <property type="entry name" value="4pyrrole_Mease_sub1"/>
</dbReference>
<dbReference type="CDD" id="cd11648">
    <property type="entry name" value="RsmI"/>
    <property type="match status" value="1"/>
</dbReference>
<evidence type="ECO:0000259" key="7">
    <source>
        <dbReference type="Pfam" id="PF00590"/>
    </source>
</evidence>
<dbReference type="HAMAP" id="MF_01877">
    <property type="entry name" value="16SrRNA_methyltr_I"/>
    <property type="match status" value="1"/>
</dbReference>
<dbReference type="FunFam" id="3.30.950.10:FF:000002">
    <property type="entry name" value="Ribosomal RNA small subunit methyltransferase I"/>
    <property type="match status" value="1"/>
</dbReference>
<dbReference type="InterPro" id="IPR014776">
    <property type="entry name" value="4pyrrole_Mease_sub2"/>
</dbReference>
<dbReference type="SUPFAM" id="SSF53790">
    <property type="entry name" value="Tetrapyrrole methylase"/>
    <property type="match status" value="1"/>
</dbReference>
<dbReference type="InterPro" id="IPR035996">
    <property type="entry name" value="4pyrrol_Methylase_sf"/>
</dbReference>
<evidence type="ECO:0000256" key="6">
    <source>
        <dbReference type="HAMAP-Rule" id="MF_01877"/>
    </source>
</evidence>